<dbReference type="STRING" id="390640.SAMN04488034_103334"/>
<keyword evidence="3" id="KW-1185">Reference proteome</keyword>
<dbReference type="OrthoDB" id="1003442at2"/>
<sequence length="126" mass="14401">MATNIRVEKVCQYCQKEFIAKTLKTRYCSKICNSRAYKAKLREKKLKEAKSGVVEDKTTTLPHPVESNLNVIQGKSVLTVEEVSKLLSLSKPTVYRLIKEGKIKATKVSERNTRIHRSEIDKLFTS</sequence>
<dbReference type="GO" id="GO:0003677">
    <property type="term" value="F:DNA binding"/>
    <property type="evidence" value="ECO:0007669"/>
    <property type="project" value="InterPro"/>
</dbReference>
<evidence type="ECO:0000259" key="1">
    <source>
        <dbReference type="Pfam" id="PF12728"/>
    </source>
</evidence>
<gene>
    <name evidence="2" type="ORF">SAMN04488034_103334</name>
</gene>
<dbReference type="EMBL" id="FNUG01000003">
    <property type="protein sequence ID" value="SEE96547.1"/>
    <property type="molecule type" value="Genomic_DNA"/>
</dbReference>
<dbReference type="AlphaFoldDB" id="A0A1H5N6M0"/>
<evidence type="ECO:0000313" key="2">
    <source>
        <dbReference type="EMBL" id="SEE96547.1"/>
    </source>
</evidence>
<reference evidence="2 3" key="1">
    <citation type="submission" date="2016-10" db="EMBL/GenBank/DDBJ databases">
        <authorList>
            <person name="de Groot N.N."/>
        </authorList>
    </citation>
    <scope>NUCLEOTIDE SEQUENCE [LARGE SCALE GENOMIC DNA]</scope>
    <source>
        <strain evidence="2 3">DSM 23553</strain>
    </source>
</reference>
<dbReference type="RefSeq" id="WP_093113258.1">
    <property type="nucleotide sequence ID" value="NZ_FNGG01000003.1"/>
</dbReference>
<dbReference type="InterPro" id="IPR010093">
    <property type="entry name" value="SinI_DNA-bd"/>
</dbReference>
<dbReference type="InterPro" id="IPR041657">
    <property type="entry name" value="HTH_17"/>
</dbReference>
<feature type="domain" description="Helix-turn-helix" evidence="1">
    <location>
        <begin position="77"/>
        <end position="124"/>
    </location>
</feature>
<name>A0A1H5N6M0_9FLAO</name>
<evidence type="ECO:0000313" key="3">
    <source>
        <dbReference type="Proteomes" id="UP000199448"/>
    </source>
</evidence>
<organism evidence="2 3">
    <name type="scientific">Salinimicrobium catena</name>
    <dbReference type="NCBI Taxonomy" id="390640"/>
    <lineage>
        <taxon>Bacteria</taxon>
        <taxon>Pseudomonadati</taxon>
        <taxon>Bacteroidota</taxon>
        <taxon>Flavobacteriia</taxon>
        <taxon>Flavobacteriales</taxon>
        <taxon>Flavobacteriaceae</taxon>
        <taxon>Salinimicrobium</taxon>
    </lineage>
</organism>
<dbReference type="NCBIfam" id="TIGR01764">
    <property type="entry name" value="excise"/>
    <property type="match status" value="1"/>
</dbReference>
<accession>A0A1H5N6M0</accession>
<proteinExistence type="predicted"/>
<protein>
    <submittedName>
        <fullName evidence="2">Transcriptional regulator, AlpA family</fullName>
    </submittedName>
</protein>
<dbReference type="Proteomes" id="UP000199448">
    <property type="component" value="Unassembled WGS sequence"/>
</dbReference>
<dbReference type="Pfam" id="PF12728">
    <property type="entry name" value="HTH_17"/>
    <property type="match status" value="1"/>
</dbReference>